<sequence length="190" mass="21549">MKTYIYMVRHGESPKENENERSRGLTEKGKRDAQKVCECLLDEGVDVFASSPYQRAVQTIEGAAARLHKDIHVFEDLKERVFLPDEAIISKEKLLPLLERSFSDPDYTLPGGESNRACQDRATRVLLHLIRTNQGRRIAIGTHGAVMTLMMGKFSKEYGLEFLLCSSKPDLYKLEFDGIRLSSVTRLCPV</sequence>
<dbReference type="PANTHER" id="PTHR48100:SF59">
    <property type="entry name" value="ADENOSYLCOBALAMIN_ALPHA-RIBAZOLE PHOSPHATASE"/>
    <property type="match status" value="1"/>
</dbReference>
<name>A0A5D4RQI1_9BACI</name>
<dbReference type="CDD" id="cd07067">
    <property type="entry name" value="HP_PGM_like"/>
    <property type="match status" value="1"/>
</dbReference>
<accession>A0A5D4RQI1</accession>
<dbReference type="GO" id="GO:0005737">
    <property type="term" value="C:cytoplasm"/>
    <property type="evidence" value="ECO:0007669"/>
    <property type="project" value="TreeGrafter"/>
</dbReference>
<reference evidence="2 3" key="1">
    <citation type="submission" date="2019-08" db="EMBL/GenBank/DDBJ databases">
        <title>Bacillus genomes from the desert of Cuatro Cienegas, Coahuila.</title>
        <authorList>
            <person name="Olmedo-Alvarez G."/>
        </authorList>
    </citation>
    <scope>NUCLEOTIDE SEQUENCE [LARGE SCALE GENOMIC DNA]</scope>
    <source>
        <strain evidence="2 3">CH446_14T</strain>
    </source>
</reference>
<protein>
    <submittedName>
        <fullName evidence="2">Histidine phosphatase family protein</fullName>
    </submittedName>
</protein>
<dbReference type="Pfam" id="PF00300">
    <property type="entry name" value="His_Phos_1"/>
    <property type="match status" value="1"/>
</dbReference>
<dbReference type="Proteomes" id="UP000322139">
    <property type="component" value="Unassembled WGS sequence"/>
</dbReference>
<dbReference type="SUPFAM" id="SSF53254">
    <property type="entry name" value="Phosphoglycerate mutase-like"/>
    <property type="match status" value="1"/>
</dbReference>
<evidence type="ECO:0000313" key="3">
    <source>
        <dbReference type="Proteomes" id="UP000322139"/>
    </source>
</evidence>
<dbReference type="AlphaFoldDB" id="A0A5D4RQI1"/>
<dbReference type="InterPro" id="IPR050275">
    <property type="entry name" value="PGM_Phosphatase"/>
</dbReference>
<dbReference type="Gene3D" id="3.40.50.1240">
    <property type="entry name" value="Phosphoglycerate mutase-like"/>
    <property type="match status" value="1"/>
</dbReference>
<dbReference type="EMBL" id="VTER01000001">
    <property type="protein sequence ID" value="TYS51964.1"/>
    <property type="molecule type" value="Genomic_DNA"/>
</dbReference>
<proteinExistence type="predicted"/>
<dbReference type="RefSeq" id="WP_148972954.1">
    <property type="nucleotide sequence ID" value="NZ_JBNIKT010000008.1"/>
</dbReference>
<dbReference type="SMART" id="SM00855">
    <property type="entry name" value="PGAM"/>
    <property type="match status" value="1"/>
</dbReference>
<feature type="region of interest" description="Disordered" evidence="1">
    <location>
        <begin position="9"/>
        <end position="28"/>
    </location>
</feature>
<dbReference type="InterPro" id="IPR029033">
    <property type="entry name" value="His_PPase_superfam"/>
</dbReference>
<dbReference type="PANTHER" id="PTHR48100">
    <property type="entry name" value="BROAD-SPECIFICITY PHOSPHATASE YOR283W-RELATED"/>
    <property type="match status" value="1"/>
</dbReference>
<dbReference type="GO" id="GO:0016791">
    <property type="term" value="F:phosphatase activity"/>
    <property type="evidence" value="ECO:0007669"/>
    <property type="project" value="TreeGrafter"/>
</dbReference>
<dbReference type="InterPro" id="IPR013078">
    <property type="entry name" value="His_Pase_superF_clade-1"/>
</dbReference>
<evidence type="ECO:0000256" key="1">
    <source>
        <dbReference type="SAM" id="MobiDB-lite"/>
    </source>
</evidence>
<evidence type="ECO:0000313" key="2">
    <source>
        <dbReference type="EMBL" id="TYS51964.1"/>
    </source>
</evidence>
<organism evidence="2 3">
    <name type="scientific">Bacillus infantis</name>
    <dbReference type="NCBI Taxonomy" id="324767"/>
    <lineage>
        <taxon>Bacteria</taxon>
        <taxon>Bacillati</taxon>
        <taxon>Bacillota</taxon>
        <taxon>Bacilli</taxon>
        <taxon>Bacillales</taxon>
        <taxon>Bacillaceae</taxon>
        <taxon>Bacillus</taxon>
    </lineage>
</organism>
<gene>
    <name evidence="2" type="ORF">FZD51_00485</name>
</gene>
<comment type="caution">
    <text evidence="2">The sequence shown here is derived from an EMBL/GenBank/DDBJ whole genome shotgun (WGS) entry which is preliminary data.</text>
</comment>